<dbReference type="EMBL" id="NFHO01000001">
    <property type="protein sequence ID" value="OUN44423.1"/>
    <property type="molecule type" value="Genomic_DNA"/>
</dbReference>
<dbReference type="CDD" id="cd06530">
    <property type="entry name" value="S26_SPase_I"/>
    <property type="match status" value="1"/>
</dbReference>
<protein>
    <recommendedName>
        <fullName evidence="4 7">Signal peptidase I</fullName>
        <ecNumber evidence="4 7">3.4.21.89</ecNumber>
    </recommendedName>
</protein>
<keyword evidence="10" id="KW-1185">Reference proteome</keyword>
<name>A0A1Y3U6R3_9ACTN</name>
<dbReference type="SUPFAM" id="SSF51306">
    <property type="entry name" value="LexA/Signal peptidase"/>
    <property type="match status" value="1"/>
</dbReference>
<keyword evidence="5 7" id="KW-0378">Hydrolase</keyword>
<evidence type="ECO:0000313" key="10">
    <source>
        <dbReference type="Proteomes" id="UP000196560"/>
    </source>
</evidence>
<dbReference type="eggNOG" id="COG0681">
    <property type="taxonomic scope" value="Bacteria"/>
</dbReference>
<comment type="caution">
    <text evidence="9">The sequence shown here is derived from an EMBL/GenBank/DDBJ whole genome shotgun (WGS) entry which is preliminary data.</text>
</comment>
<evidence type="ECO:0000256" key="3">
    <source>
        <dbReference type="ARBA" id="ARBA00009370"/>
    </source>
</evidence>
<keyword evidence="7" id="KW-0472">Membrane</keyword>
<dbReference type="RefSeq" id="WP_087185575.1">
    <property type="nucleotide sequence ID" value="NZ_NFHO01000001.1"/>
</dbReference>
<evidence type="ECO:0000259" key="8">
    <source>
        <dbReference type="Pfam" id="PF10502"/>
    </source>
</evidence>
<reference evidence="10" key="1">
    <citation type="submission" date="2017-04" db="EMBL/GenBank/DDBJ databases">
        <title>Function of individual gut microbiota members based on whole genome sequencing of pure cultures obtained from chicken caecum.</title>
        <authorList>
            <person name="Medvecky M."/>
            <person name="Cejkova D."/>
            <person name="Polansky O."/>
            <person name="Karasova D."/>
            <person name="Kubasova T."/>
            <person name="Cizek A."/>
            <person name="Rychlik I."/>
        </authorList>
    </citation>
    <scope>NUCLEOTIDE SEQUENCE [LARGE SCALE GENOMIC DNA]</scope>
    <source>
        <strain evidence="10">An70</strain>
    </source>
</reference>
<keyword evidence="7" id="KW-1133">Transmembrane helix</keyword>
<evidence type="ECO:0000256" key="4">
    <source>
        <dbReference type="ARBA" id="ARBA00013208"/>
    </source>
</evidence>
<dbReference type="PANTHER" id="PTHR43390">
    <property type="entry name" value="SIGNAL PEPTIDASE I"/>
    <property type="match status" value="1"/>
</dbReference>
<comment type="similarity">
    <text evidence="3 7">Belongs to the peptidase S26 family.</text>
</comment>
<evidence type="ECO:0000256" key="1">
    <source>
        <dbReference type="ARBA" id="ARBA00000677"/>
    </source>
</evidence>
<evidence type="ECO:0000313" key="9">
    <source>
        <dbReference type="EMBL" id="OUN44423.1"/>
    </source>
</evidence>
<keyword evidence="7" id="KW-0812">Transmembrane</keyword>
<dbReference type="InterPro" id="IPR019533">
    <property type="entry name" value="Peptidase_S26"/>
</dbReference>
<organism evidence="9 10">
    <name type="scientific">Enorma massiliensis</name>
    <dbReference type="NCBI Taxonomy" id="1472761"/>
    <lineage>
        <taxon>Bacteria</taxon>
        <taxon>Bacillati</taxon>
        <taxon>Actinomycetota</taxon>
        <taxon>Coriobacteriia</taxon>
        <taxon>Coriobacteriales</taxon>
        <taxon>Coriobacteriaceae</taxon>
        <taxon>Enorma</taxon>
    </lineage>
</organism>
<dbReference type="InterPro" id="IPR019758">
    <property type="entry name" value="Pept_S26A_signal_pept_1_CS"/>
</dbReference>
<dbReference type="InterPro" id="IPR036286">
    <property type="entry name" value="LexA/Signal_pep-like_sf"/>
</dbReference>
<proteinExistence type="inferred from homology"/>
<dbReference type="GO" id="GO:0009003">
    <property type="term" value="F:signal peptidase activity"/>
    <property type="evidence" value="ECO:0007669"/>
    <property type="project" value="UniProtKB-EC"/>
</dbReference>
<accession>A0A1Y3U6R3</accession>
<dbReference type="GO" id="GO:0004252">
    <property type="term" value="F:serine-type endopeptidase activity"/>
    <property type="evidence" value="ECO:0007669"/>
    <property type="project" value="InterPro"/>
</dbReference>
<dbReference type="InterPro" id="IPR000223">
    <property type="entry name" value="Pept_S26A_signal_pept_1"/>
</dbReference>
<dbReference type="Proteomes" id="UP000196560">
    <property type="component" value="Unassembled WGS sequence"/>
</dbReference>
<evidence type="ECO:0000256" key="5">
    <source>
        <dbReference type="ARBA" id="ARBA00022801"/>
    </source>
</evidence>
<evidence type="ECO:0000256" key="6">
    <source>
        <dbReference type="PIRSR" id="PIRSR600223-1"/>
    </source>
</evidence>
<dbReference type="Gene3D" id="2.10.109.10">
    <property type="entry name" value="Umud Fragment, subunit A"/>
    <property type="match status" value="1"/>
</dbReference>
<dbReference type="PANTHER" id="PTHR43390:SF1">
    <property type="entry name" value="CHLOROPLAST PROCESSING PEPTIDASE"/>
    <property type="match status" value="1"/>
</dbReference>
<gene>
    <name evidence="9" type="ORF">B5G21_00260</name>
</gene>
<dbReference type="STRING" id="1118060.GCA_000311845_01053"/>
<dbReference type="PRINTS" id="PR00727">
    <property type="entry name" value="LEADERPTASE"/>
</dbReference>
<dbReference type="PROSITE" id="PS00761">
    <property type="entry name" value="SPASE_I_3"/>
    <property type="match status" value="1"/>
</dbReference>
<comment type="subcellular location">
    <subcellularLocation>
        <location evidence="2">Cell membrane</location>
        <topology evidence="2">Single-pass type II membrane protein</topology>
    </subcellularLocation>
    <subcellularLocation>
        <location evidence="7">Membrane</location>
        <topology evidence="7">Single-pass type II membrane protein</topology>
    </subcellularLocation>
</comment>
<feature type="domain" description="Peptidase S26" evidence="8">
    <location>
        <begin position="13"/>
        <end position="178"/>
    </location>
</feature>
<evidence type="ECO:0000256" key="2">
    <source>
        <dbReference type="ARBA" id="ARBA00004401"/>
    </source>
</evidence>
<feature type="active site" evidence="6">
    <location>
        <position position="89"/>
    </location>
</feature>
<sequence length="186" mass="20568">MVPQQHSFVRSLLEWVVIFALVFVFFIFIRWFVVEPYRVPTGSMEPTIEVGDQVLAQKVTINLGMGVNQGDIVVFRNPDGASDHDILVKRVIATAGQTVDLQGGVVYVDGEPLSEAYVQGDSYPLAAQAEGVSVGFPYTVPEGCVWVMGDNRENSADSRYFGAVPEDDLIAVVFFRYWPFDRLGGV</sequence>
<dbReference type="AlphaFoldDB" id="A0A1Y3U6R3"/>
<dbReference type="EC" id="3.4.21.89" evidence="4 7"/>
<feature type="transmembrane region" description="Helical" evidence="7">
    <location>
        <begin position="12"/>
        <end position="33"/>
    </location>
</feature>
<keyword evidence="7" id="KW-0645">Protease</keyword>
<feature type="active site" evidence="6">
    <location>
        <position position="43"/>
    </location>
</feature>
<dbReference type="NCBIfam" id="TIGR02227">
    <property type="entry name" value="sigpep_I_bact"/>
    <property type="match status" value="1"/>
</dbReference>
<dbReference type="Pfam" id="PF10502">
    <property type="entry name" value="Peptidase_S26"/>
    <property type="match status" value="1"/>
</dbReference>
<dbReference type="GO" id="GO:0006465">
    <property type="term" value="P:signal peptide processing"/>
    <property type="evidence" value="ECO:0007669"/>
    <property type="project" value="InterPro"/>
</dbReference>
<evidence type="ECO:0000256" key="7">
    <source>
        <dbReference type="RuleBase" id="RU362042"/>
    </source>
</evidence>
<dbReference type="GO" id="GO:0005886">
    <property type="term" value="C:plasma membrane"/>
    <property type="evidence" value="ECO:0007669"/>
    <property type="project" value="UniProtKB-SubCell"/>
</dbReference>
<comment type="catalytic activity">
    <reaction evidence="1 7">
        <text>Cleavage of hydrophobic, N-terminal signal or leader sequences from secreted and periplasmic proteins.</text>
        <dbReference type="EC" id="3.4.21.89"/>
    </reaction>
</comment>